<dbReference type="AlphaFoldDB" id="A0A915KSB4"/>
<dbReference type="InterPro" id="IPR012816">
    <property type="entry name" value="NADAR"/>
</dbReference>
<reference evidence="4" key="1">
    <citation type="submission" date="2022-11" db="UniProtKB">
        <authorList>
            <consortium name="WormBaseParasite"/>
        </authorList>
    </citation>
    <scope>IDENTIFICATION</scope>
</reference>
<evidence type="ECO:0000313" key="3">
    <source>
        <dbReference type="Proteomes" id="UP000887565"/>
    </source>
</evidence>
<feature type="coiled-coil region" evidence="1">
    <location>
        <begin position="88"/>
        <end position="122"/>
    </location>
</feature>
<evidence type="ECO:0000256" key="1">
    <source>
        <dbReference type="SAM" id="Coils"/>
    </source>
</evidence>
<proteinExistence type="predicted"/>
<evidence type="ECO:0000313" key="4">
    <source>
        <dbReference type="WBParaSite" id="nRc.2.0.1.t41375-RA"/>
    </source>
</evidence>
<dbReference type="CDD" id="cd15457">
    <property type="entry name" value="NADAR"/>
    <property type="match status" value="1"/>
</dbReference>
<dbReference type="Pfam" id="PF08719">
    <property type="entry name" value="NADAR"/>
    <property type="match status" value="1"/>
</dbReference>
<keyword evidence="1" id="KW-0175">Coiled coil</keyword>
<sequence>MSRNGGMSSGTFITNDWRQLGNVTNDPSMWSSPLEANANDSIDFSTVSGGDEKNGVAVGQMGGLDSGHSISGNLRMIVHELTQTKMVVYDLQKDRDNLRTAIRKLKVENSRIKAKLKRISEAIKGQTGTTGDKMDVDQMDEDVDYEDLRQFLLVGGVKDPLAIQYNDAPIQDTEDAARTEHKSCERYYWYKMAQFFDDKDAMQKILSAEDSRKAEEVVKAVKNFDQAVWDTKKTKFWEMAQRLKFDQHRWIRNLLIKSGSMYIAVASQDKTL</sequence>
<organism evidence="3 4">
    <name type="scientific">Romanomermis culicivorax</name>
    <name type="common">Nematode worm</name>
    <dbReference type="NCBI Taxonomy" id="13658"/>
    <lineage>
        <taxon>Eukaryota</taxon>
        <taxon>Metazoa</taxon>
        <taxon>Ecdysozoa</taxon>
        <taxon>Nematoda</taxon>
        <taxon>Enoplea</taxon>
        <taxon>Dorylaimia</taxon>
        <taxon>Mermithida</taxon>
        <taxon>Mermithoidea</taxon>
        <taxon>Mermithidae</taxon>
        <taxon>Romanomermis</taxon>
    </lineage>
</organism>
<name>A0A915KSB4_ROMCU</name>
<keyword evidence="3" id="KW-1185">Reference proteome</keyword>
<protein>
    <submittedName>
        <fullName evidence="4">NADAR domain-containing protein</fullName>
    </submittedName>
</protein>
<dbReference type="WBParaSite" id="nRc.2.0.1.t41375-RA">
    <property type="protein sequence ID" value="nRc.2.0.1.t41375-RA"/>
    <property type="gene ID" value="nRc.2.0.1.g41375"/>
</dbReference>
<evidence type="ECO:0000259" key="2">
    <source>
        <dbReference type="Pfam" id="PF08719"/>
    </source>
</evidence>
<feature type="domain" description="NADAR" evidence="2">
    <location>
        <begin position="174"/>
        <end position="268"/>
    </location>
</feature>
<dbReference type="SUPFAM" id="SSF143990">
    <property type="entry name" value="YbiA-like"/>
    <property type="match status" value="1"/>
</dbReference>
<dbReference type="InterPro" id="IPR037238">
    <property type="entry name" value="YbiA-like_sf"/>
</dbReference>
<dbReference type="Gene3D" id="1.10.357.40">
    <property type="entry name" value="YbiA-like"/>
    <property type="match status" value="1"/>
</dbReference>
<accession>A0A915KSB4</accession>
<dbReference type="Proteomes" id="UP000887565">
    <property type="component" value="Unplaced"/>
</dbReference>